<dbReference type="GO" id="GO:0016787">
    <property type="term" value="F:hydrolase activity"/>
    <property type="evidence" value="ECO:0007669"/>
    <property type="project" value="UniProtKB-KW"/>
</dbReference>
<evidence type="ECO:0000256" key="6">
    <source>
        <dbReference type="ARBA" id="ARBA00022801"/>
    </source>
</evidence>
<evidence type="ECO:0000256" key="5">
    <source>
        <dbReference type="ARBA" id="ARBA00022723"/>
    </source>
</evidence>
<proteinExistence type="inferred from homology"/>
<dbReference type="GO" id="GO:0046872">
    <property type="term" value="F:metal ion binding"/>
    <property type="evidence" value="ECO:0007669"/>
    <property type="project" value="UniProtKB-KW"/>
</dbReference>
<evidence type="ECO:0000256" key="4">
    <source>
        <dbReference type="ARBA" id="ARBA00022722"/>
    </source>
</evidence>
<dbReference type="GO" id="GO:0005634">
    <property type="term" value="C:nucleus"/>
    <property type="evidence" value="ECO:0007669"/>
    <property type="project" value="UniProtKB-SubCell"/>
</dbReference>
<protein>
    <submittedName>
        <fullName evidence="10">Nuclease HARBI1</fullName>
    </submittedName>
</protein>
<evidence type="ECO:0000256" key="1">
    <source>
        <dbReference type="ARBA" id="ARBA00001968"/>
    </source>
</evidence>
<evidence type="ECO:0000259" key="8">
    <source>
        <dbReference type="Pfam" id="PF13359"/>
    </source>
</evidence>
<dbReference type="Proteomes" id="UP000694844">
    <property type="component" value="Chromosome 4"/>
</dbReference>
<dbReference type="RefSeq" id="XP_022330582.1">
    <property type="nucleotide sequence ID" value="XM_022474874.1"/>
</dbReference>
<dbReference type="OrthoDB" id="1515171at2759"/>
<dbReference type="GO" id="GO:0004518">
    <property type="term" value="F:nuclease activity"/>
    <property type="evidence" value="ECO:0007669"/>
    <property type="project" value="UniProtKB-KW"/>
</dbReference>
<feature type="domain" description="DDE Tnp4" evidence="8">
    <location>
        <begin position="6"/>
        <end position="88"/>
    </location>
</feature>
<name>A0A8B8DQQ9_CRAVI</name>
<organism evidence="9 10">
    <name type="scientific">Crassostrea virginica</name>
    <name type="common">Eastern oyster</name>
    <dbReference type="NCBI Taxonomy" id="6565"/>
    <lineage>
        <taxon>Eukaryota</taxon>
        <taxon>Metazoa</taxon>
        <taxon>Spiralia</taxon>
        <taxon>Lophotrochozoa</taxon>
        <taxon>Mollusca</taxon>
        <taxon>Bivalvia</taxon>
        <taxon>Autobranchia</taxon>
        <taxon>Pteriomorphia</taxon>
        <taxon>Ostreida</taxon>
        <taxon>Ostreoidea</taxon>
        <taxon>Ostreidae</taxon>
        <taxon>Crassostrea</taxon>
    </lineage>
</organism>
<keyword evidence="6" id="KW-0378">Hydrolase</keyword>
<dbReference type="InterPro" id="IPR027806">
    <property type="entry name" value="HARBI1_dom"/>
</dbReference>
<evidence type="ECO:0000313" key="9">
    <source>
        <dbReference type="Proteomes" id="UP000694844"/>
    </source>
</evidence>
<accession>A0A8B8DQQ9</accession>
<dbReference type="GeneID" id="111128916"/>
<evidence type="ECO:0000256" key="2">
    <source>
        <dbReference type="ARBA" id="ARBA00004123"/>
    </source>
</evidence>
<keyword evidence="7" id="KW-0539">Nucleus</keyword>
<comment type="cofactor">
    <cofactor evidence="1">
        <name>a divalent metal cation</name>
        <dbReference type="ChEBI" id="CHEBI:60240"/>
    </cofactor>
</comment>
<keyword evidence="4" id="KW-0540">Nuclease</keyword>
<dbReference type="AlphaFoldDB" id="A0A8B8DQQ9"/>
<dbReference type="KEGG" id="cvn:111128916"/>
<comment type="similarity">
    <text evidence="3">Belongs to the HARBI1 family.</text>
</comment>
<keyword evidence="5" id="KW-0479">Metal-binding</keyword>
<dbReference type="PANTHER" id="PTHR22930:SF267">
    <property type="entry name" value="NUCLEASE HARBI1-RELATED"/>
    <property type="match status" value="1"/>
</dbReference>
<dbReference type="InterPro" id="IPR045249">
    <property type="entry name" value="HARBI1-like"/>
</dbReference>
<dbReference type="Pfam" id="PF13359">
    <property type="entry name" value="DDE_Tnp_4"/>
    <property type="match status" value="1"/>
</dbReference>
<keyword evidence="9" id="KW-1185">Reference proteome</keyword>
<reference evidence="10" key="1">
    <citation type="submission" date="2025-08" db="UniProtKB">
        <authorList>
            <consortium name="RefSeq"/>
        </authorList>
    </citation>
    <scope>IDENTIFICATION</scope>
    <source>
        <tissue evidence="10">Whole sample</tissue>
    </source>
</reference>
<evidence type="ECO:0000256" key="3">
    <source>
        <dbReference type="ARBA" id="ARBA00006958"/>
    </source>
</evidence>
<evidence type="ECO:0000256" key="7">
    <source>
        <dbReference type="ARBA" id="ARBA00023242"/>
    </source>
</evidence>
<comment type="subcellular location">
    <subcellularLocation>
        <location evidence="2">Nucleus</location>
    </subcellularLocation>
</comment>
<evidence type="ECO:0000313" key="10">
    <source>
        <dbReference type="RefSeq" id="XP_022330582.1"/>
    </source>
</evidence>
<sequence length="131" mass="14787">MQGLEGGGRLLGDSGYQLKEWLMTPYLSPCNQQQEKFNEAHGKTRVVVERSFGVLKSRFRCLHTTGGALPFSPSKCSRVIQTCMRLHNLAIEERIPLYQGGVMVNLNEDFLFQGNPTQRAQNLRNQVASLF</sequence>
<dbReference type="PANTHER" id="PTHR22930">
    <property type="match status" value="1"/>
</dbReference>
<gene>
    <name evidence="10" type="primary">LOC111128916</name>
</gene>